<feature type="transmembrane region" description="Helical" evidence="1">
    <location>
        <begin position="12"/>
        <end position="31"/>
    </location>
</feature>
<sequence length="80" mass="9228">MLTIQEIHPLFLLVYLKVFLHQILGLYFGSIRMGMNAFKPRSLADFICCTAFRVSSKVKHLVTVFGTSSCLLWLLKFMNE</sequence>
<organism evidence="2 3">
    <name type="scientific">Wuchereria bancrofti</name>
    <dbReference type="NCBI Taxonomy" id="6293"/>
    <lineage>
        <taxon>Eukaryota</taxon>
        <taxon>Metazoa</taxon>
        <taxon>Ecdysozoa</taxon>
        <taxon>Nematoda</taxon>
        <taxon>Chromadorea</taxon>
        <taxon>Rhabditida</taxon>
        <taxon>Spirurina</taxon>
        <taxon>Spiruromorpha</taxon>
        <taxon>Filarioidea</taxon>
        <taxon>Onchocercidae</taxon>
        <taxon>Wuchereria</taxon>
    </lineage>
</organism>
<dbReference type="Proteomes" id="UP000093561">
    <property type="component" value="Unassembled WGS sequence"/>
</dbReference>
<protein>
    <submittedName>
        <fullName evidence="3">Uncharacterized protein</fullName>
    </submittedName>
</protein>
<reference evidence="3" key="3">
    <citation type="submission" date="2024-02" db="UniProtKB">
        <authorList>
            <consortium name="WormBaseParasite"/>
        </authorList>
    </citation>
    <scope>IDENTIFICATION</scope>
    <source>
        <strain evidence="3">pt0022</strain>
    </source>
</reference>
<keyword evidence="1" id="KW-0472">Membrane</keyword>
<name>A0AAF5PFS1_WUCBA</name>
<keyword evidence="1" id="KW-0812">Transmembrane</keyword>
<dbReference type="AlphaFoldDB" id="A0AAF5PFS1"/>
<accession>A0AAF5PFS1</accession>
<reference evidence="2" key="1">
    <citation type="submission" date="2015-03" db="EMBL/GenBank/DDBJ databases">
        <title>Wuchereria bancrofti Genome Sequencing Papua New Guinea Strain.</title>
        <authorList>
            <person name="Small S.T."/>
            <person name="Serre D."/>
            <person name="Zimmerman P.A."/>
        </authorList>
    </citation>
    <scope>NUCLEOTIDE SEQUENCE [LARGE SCALE GENOMIC DNA]</scope>
    <source>
        <strain evidence="2">pt0022</strain>
    </source>
</reference>
<proteinExistence type="predicted"/>
<evidence type="ECO:0000313" key="3">
    <source>
        <dbReference type="WBParaSite" id="mrna-Wban_00028"/>
    </source>
</evidence>
<evidence type="ECO:0000313" key="2">
    <source>
        <dbReference type="Proteomes" id="UP000093561"/>
    </source>
</evidence>
<keyword evidence="1" id="KW-1133">Transmembrane helix</keyword>
<reference evidence="2" key="2">
    <citation type="journal article" date="2016" name="Mol. Ecol.">
        <title>Population genomics of the filarial nematode parasite Wuchereria bancrofti from mosquitoes.</title>
        <authorList>
            <person name="Small S.T."/>
            <person name="Reimer L.J."/>
            <person name="Tisch D.J."/>
            <person name="King C.L."/>
            <person name="Christensen B.M."/>
            <person name="Siba P.M."/>
            <person name="Kazura J.W."/>
            <person name="Serre D."/>
            <person name="Zimmerman P.A."/>
        </authorList>
    </citation>
    <scope>NUCLEOTIDE SEQUENCE</scope>
    <source>
        <strain evidence="2">pt0022</strain>
    </source>
</reference>
<evidence type="ECO:0000256" key="1">
    <source>
        <dbReference type="SAM" id="Phobius"/>
    </source>
</evidence>
<dbReference type="WBParaSite" id="mrna-Wban_00028">
    <property type="protein sequence ID" value="mrna-Wban_00028"/>
    <property type="gene ID" value="Wban_00028"/>
</dbReference>